<accession>A0ABY5RQ74</accession>
<name>A0ABY5RQ74_9HYPH</name>
<dbReference type="RefSeq" id="WP_173949173.1">
    <property type="nucleotide sequence ID" value="NZ_CP102845.1"/>
</dbReference>
<dbReference type="EMBL" id="CP102845">
    <property type="protein sequence ID" value="UVF17947.1"/>
    <property type="molecule type" value="Genomic_DNA"/>
</dbReference>
<evidence type="ECO:0000256" key="1">
    <source>
        <dbReference type="SAM" id="MobiDB-lite"/>
    </source>
</evidence>
<reference evidence="2" key="1">
    <citation type="submission" date="2022-08" db="EMBL/GenBank/DDBJ databases">
        <title>Microvirga terrae sp. nov., isolated from soil.</title>
        <authorList>
            <person name="Kim K.H."/>
            <person name="Seo Y.L."/>
            <person name="Kim J.M."/>
            <person name="Lee J.K."/>
            <person name="Han D.M."/>
            <person name="Jeon C.O."/>
        </authorList>
    </citation>
    <scope>NUCLEOTIDE SEQUENCE</scope>
    <source>
        <strain evidence="2">R24</strain>
    </source>
</reference>
<organism evidence="2 3">
    <name type="scientific">Microvirga terrae</name>
    <dbReference type="NCBI Taxonomy" id="2740529"/>
    <lineage>
        <taxon>Bacteria</taxon>
        <taxon>Pseudomonadati</taxon>
        <taxon>Pseudomonadota</taxon>
        <taxon>Alphaproteobacteria</taxon>
        <taxon>Hyphomicrobiales</taxon>
        <taxon>Methylobacteriaceae</taxon>
        <taxon>Microvirga</taxon>
    </lineage>
</organism>
<proteinExistence type="predicted"/>
<dbReference type="Proteomes" id="UP001017257">
    <property type="component" value="Chromosome"/>
</dbReference>
<feature type="region of interest" description="Disordered" evidence="1">
    <location>
        <begin position="69"/>
        <end position="103"/>
    </location>
</feature>
<sequence length="103" mass="11575">MRLLSLAVFTVTALVSLDASSEPGNWASSPQGKARWDACYRETRLNYKTYNFSLADYRQSIKAARRSHMRECMTRATPPAPVQLAVPTDRNPETALSSWARNP</sequence>
<evidence type="ECO:0000313" key="2">
    <source>
        <dbReference type="EMBL" id="UVF17947.1"/>
    </source>
</evidence>
<gene>
    <name evidence="2" type="ORF">HPT29_015635</name>
</gene>
<feature type="compositionally biased region" description="Polar residues" evidence="1">
    <location>
        <begin position="94"/>
        <end position="103"/>
    </location>
</feature>
<protein>
    <submittedName>
        <fullName evidence="2">Uncharacterized protein</fullName>
    </submittedName>
</protein>
<evidence type="ECO:0000313" key="3">
    <source>
        <dbReference type="Proteomes" id="UP001017257"/>
    </source>
</evidence>
<keyword evidence="3" id="KW-1185">Reference proteome</keyword>